<proteinExistence type="predicted"/>
<evidence type="ECO:0000256" key="1">
    <source>
        <dbReference type="SAM" id="MobiDB-lite"/>
    </source>
</evidence>
<name>A0A0D2UL63_CAPO3</name>
<protein>
    <submittedName>
        <fullName evidence="2">Uncharacterized protein</fullName>
    </submittedName>
</protein>
<accession>A0A0D2UL63</accession>
<dbReference type="RefSeq" id="XP_011270644.1">
    <property type="nucleotide sequence ID" value="XM_011272342.1"/>
</dbReference>
<organism evidence="2 3">
    <name type="scientific">Capsaspora owczarzaki (strain ATCC 30864)</name>
    <dbReference type="NCBI Taxonomy" id="595528"/>
    <lineage>
        <taxon>Eukaryota</taxon>
        <taxon>Filasterea</taxon>
        <taxon>Capsaspora</taxon>
    </lineage>
</organism>
<dbReference type="AlphaFoldDB" id="A0A0D2UL63"/>
<evidence type="ECO:0000313" key="2">
    <source>
        <dbReference type="EMBL" id="KJE95836.1"/>
    </source>
</evidence>
<reference evidence="3" key="1">
    <citation type="submission" date="2011-02" db="EMBL/GenBank/DDBJ databases">
        <title>The Genome Sequence of Capsaspora owczarzaki ATCC 30864.</title>
        <authorList>
            <person name="Russ C."/>
            <person name="Cuomo C."/>
            <person name="Burger G."/>
            <person name="Gray M.W."/>
            <person name="Holland P.W.H."/>
            <person name="King N."/>
            <person name="Lang F.B.F."/>
            <person name="Roger A.J."/>
            <person name="Ruiz-Trillo I."/>
            <person name="Young S.K."/>
            <person name="Zeng Q."/>
            <person name="Gargeya S."/>
            <person name="Alvarado L."/>
            <person name="Berlin A."/>
            <person name="Chapman S.B."/>
            <person name="Chen Z."/>
            <person name="Freedman E."/>
            <person name="Gellesch M."/>
            <person name="Goldberg J."/>
            <person name="Griggs A."/>
            <person name="Gujja S."/>
            <person name="Heilman E."/>
            <person name="Heiman D."/>
            <person name="Howarth C."/>
            <person name="Mehta T."/>
            <person name="Neiman D."/>
            <person name="Pearson M."/>
            <person name="Roberts A."/>
            <person name="Saif S."/>
            <person name="Shea T."/>
            <person name="Shenoy N."/>
            <person name="Sisk P."/>
            <person name="Stolte C."/>
            <person name="Sykes S."/>
            <person name="White J."/>
            <person name="Yandava C."/>
            <person name="Haas B."/>
            <person name="Nusbaum C."/>
            <person name="Birren B."/>
        </authorList>
    </citation>
    <scope>NUCLEOTIDE SEQUENCE</scope>
    <source>
        <strain evidence="3">ATCC 30864</strain>
    </source>
</reference>
<feature type="compositionally biased region" description="Basic and acidic residues" evidence="1">
    <location>
        <begin position="14"/>
        <end position="35"/>
    </location>
</feature>
<dbReference type="EMBL" id="KE346370">
    <property type="protein sequence ID" value="KJE95836.1"/>
    <property type="molecule type" value="Genomic_DNA"/>
</dbReference>
<feature type="region of interest" description="Disordered" evidence="1">
    <location>
        <begin position="1"/>
        <end position="39"/>
    </location>
</feature>
<keyword evidence="3" id="KW-1185">Reference proteome</keyword>
<gene>
    <name evidence="2" type="ORF">CAOG_008966</name>
</gene>
<evidence type="ECO:0000313" key="3">
    <source>
        <dbReference type="Proteomes" id="UP000008743"/>
    </source>
</evidence>
<dbReference type="Proteomes" id="UP000008743">
    <property type="component" value="Unassembled WGS sequence"/>
</dbReference>
<sequence>MSSDQLFSRFRRNKSGEDATKTKEDLQKDKQERDTVTSAVETRLAASTRSVRGKLEQLSWKGKAKVSAAVTSPIFNLTLWAEIEIGSVEGRISVSSNASTPMDDPSATNKQDESLLSELVEDDPDAGSSKRRGRLVRRFNQSVNDTLHRLESTSMCMQQLKINGDVGCRIYFLVPMPGLFINVKFTIDLSVSVESVVQAFSARGLSVAQLQATETAAVAATAPAAATATTGLFAQFASLRLGGSKSKIATTQPAADAGLTTSASDGFDVTKKAPRVQRQLLIALTAAQLRFLSMRWSGTIRVEISFPFLVLWVETSVEISESRAQITPAPAGAASVAGAASATSDAQDDVDEDADLLADDDSTAATSPASTDAAPSAVAADVMAAATSPLSAPVIHSGLRRSVDRLERLLVLYKQHFKAVSLGASFSLNIGGFGGLVELTVRRKFQHTV</sequence>
<dbReference type="InParanoid" id="A0A0D2UL63"/>